<dbReference type="AlphaFoldDB" id="A0A450W7M4"/>
<feature type="region of interest" description="Disordered" evidence="1">
    <location>
        <begin position="26"/>
        <end position="50"/>
    </location>
</feature>
<evidence type="ECO:0000313" key="2">
    <source>
        <dbReference type="EMBL" id="VFK13060.1"/>
    </source>
</evidence>
<reference evidence="2" key="1">
    <citation type="submission" date="2019-02" db="EMBL/GenBank/DDBJ databases">
        <authorList>
            <person name="Gruber-Vodicka R. H."/>
            <person name="Seah K. B. B."/>
        </authorList>
    </citation>
    <scope>NUCLEOTIDE SEQUENCE</scope>
    <source>
        <strain evidence="2">BECK_S312</strain>
        <strain evidence="3">BECK_S426</strain>
    </source>
</reference>
<protein>
    <submittedName>
        <fullName evidence="2">Uncharacterized protein</fullName>
    </submittedName>
</protein>
<evidence type="ECO:0000313" key="3">
    <source>
        <dbReference type="EMBL" id="VFK25929.1"/>
    </source>
</evidence>
<evidence type="ECO:0000256" key="1">
    <source>
        <dbReference type="SAM" id="MobiDB-lite"/>
    </source>
</evidence>
<proteinExistence type="predicted"/>
<sequence length="88" mass="9138">MIAGDFMDIDGTNRILSPTPGGIGFEGLAEGRHLGPGAGDGGAFPGLEEADGDGRDYFRRVIHLAIGPEDPRQGAELFQGDGPAVLFQ</sequence>
<organism evidence="2">
    <name type="scientific">Candidatus Kentrum sp. LPFa</name>
    <dbReference type="NCBI Taxonomy" id="2126335"/>
    <lineage>
        <taxon>Bacteria</taxon>
        <taxon>Pseudomonadati</taxon>
        <taxon>Pseudomonadota</taxon>
        <taxon>Gammaproteobacteria</taxon>
        <taxon>Candidatus Kentrum</taxon>
    </lineage>
</organism>
<accession>A0A450W7M4</accession>
<dbReference type="EMBL" id="CAADFM010000081">
    <property type="protein sequence ID" value="VFK13060.1"/>
    <property type="molecule type" value="Genomic_DNA"/>
</dbReference>
<feature type="compositionally biased region" description="Gly residues" evidence="1">
    <location>
        <begin position="34"/>
        <end position="44"/>
    </location>
</feature>
<name>A0A450W7M4_9GAMM</name>
<gene>
    <name evidence="2" type="ORF">BECKLPF1236A_GA0070988_100814</name>
    <name evidence="3" type="ORF">BECKLPF1236C_GA0070990_1002716</name>
</gene>
<dbReference type="EMBL" id="CAADFP010000027">
    <property type="protein sequence ID" value="VFK25929.1"/>
    <property type="molecule type" value="Genomic_DNA"/>
</dbReference>